<organism evidence="1">
    <name type="scientific">Kuenenia stuttgartiensis</name>
    <dbReference type="NCBI Taxonomy" id="174633"/>
    <lineage>
        <taxon>Bacteria</taxon>
        <taxon>Pseudomonadati</taxon>
        <taxon>Planctomycetota</taxon>
        <taxon>Candidatus Brocadiia</taxon>
        <taxon>Candidatus Brocadiales</taxon>
        <taxon>Candidatus Brocadiaceae</taxon>
        <taxon>Candidatus Kuenenia</taxon>
    </lineage>
</organism>
<gene>
    <name evidence="2" type="ORF">KsCSTR_16010</name>
    <name evidence="1" type="ORF">kuste3198</name>
</gene>
<name>Q1Q1S8_KUEST</name>
<dbReference type="AlphaFoldDB" id="Q1Q1S8"/>
<protein>
    <submittedName>
        <fullName evidence="1">Uncharacterized protein</fullName>
    </submittedName>
</protein>
<dbReference type="EMBL" id="CT573071">
    <property type="protein sequence ID" value="CAJ73957.1"/>
    <property type="molecule type" value="Genomic_DNA"/>
</dbReference>
<dbReference type="EMBL" id="CP049055">
    <property type="protein sequence ID" value="QII10980.1"/>
    <property type="molecule type" value="Genomic_DNA"/>
</dbReference>
<proteinExistence type="predicted"/>
<reference evidence="2 3" key="3">
    <citation type="submission" date="2020-02" db="EMBL/GenBank/DDBJ databases">
        <title>Newly sequenced genome of strain CSTR1 showed variability in Candidatus Kuenenia stuttgartiensis genomes.</title>
        <authorList>
            <person name="Ding C."/>
            <person name="Adrian L."/>
        </authorList>
    </citation>
    <scope>NUCLEOTIDE SEQUENCE [LARGE SCALE GENOMIC DNA]</scope>
    <source>
        <strain evidence="2 3">CSTR1</strain>
    </source>
</reference>
<evidence type="ECO:0000313" key="3">
    <source>
        <dbReference type="Proteomes" id="UP000501926"/>
    </source>
</evidence>
<evidence type="ECO:0000313" key="2">
    <source>
        <dbReference type="EMBL" id="QII10980.1"/>
    </source>
</evidence>
<reference evidence="1" key="1">
    <citation type="journal article" date="2006" name="Nature">
        <title>Deciphering the evolution and metabolism of an anammox bacterium from a community genome.</title>
        <authorList>
            <person name="Strous M."/>
            <person name="Pelletier E."/>
            <person name="Mangenot S."/>
            <person name="Rattei T."/>
            <person name="Lehner A."/>
            <person name="Taylor M.W."/>
            <person name="Horn M."/>
            <person name="Daims H."/>
            <person name="Bartol-Mavel D."/>
            <person name="Wincker P."/>
            <person name="Barbe V."/>
            <person name="Fonknechten N."/>
            <person name="Vallenet D."/>
            <person name="Segurens B."/>
            <person name="Schenowitz-Truong C."/>
            <person name="Medigue C."/>
            <person name="Collingro A."/>
            <person name="Snel B."/>
            <person name="Dutilh B.E."/>
            <person name="OpDenCamp H.J.M."/>
            <person name="vanDerDrift C."/>
            <person name="Cirpus I."/>
            <person name="vanDePas-Schoonen K.T."/>
            <person name="Harhangi H.R."/>
            <person name="vanNiftrik L."/>
            <person name="Schmid M."/>
            <person name="Keltjens J."/>
            <person name="vanDeVossenberg J."/>
            <person name="Kartal B."/>
            <person name="Meier H."/>
            <person name="Frishman D."/>
            <person name="Huynen M.A."/>
            <person name="Mewes H."/>
            <person name="Weissenbach J."/>
            <person name="Jetten M.S.M."/>
            <person name="Wagner M."/>
            <person name="LePaslier D."/>
        </authorList>
    </citation>
    <scope>NUCLEOTIDE SEQUENCE</scope>
</reference>
<reference evidence="1" key="2">
    <citation type="submission" date="2006-01" db="EMBL/GenBank/DDBJ databases">
        <authorList>
            <person name="Genoscope"/>
        </authorList>
    </citation>
    <scope>NUCLEOTIDE SEQUENCE</scope>
</reference>
<sequence length="59" mass="6518">MYIVAQASCLWHFTLKLDTCVTILPLPLPANDIFTKNRECSRLGTSCALISGSLINYAE</sequence>
<accession>Q1Q1S8</accession>
<dbReference type="Proteomes" id="UP000501926">
    <property type="component" value="Chromosome"/>
</dbReference>
<evidence type="ECO:0000313" key="1">
    <source>
        <dbReference type="EMBL" id="CAJ73957.1"/>
    </source>
</evidence>